<dbReference type="OrthoDB" id="194443at2759"/>
<dbReference type="PROSITE" id="PS50097">
    <property type="entry name" value="BTB"/>
    <property type="match status" value="1"/>
</dbReference>
<protein>
    <recommendedName>
        <fullName evidence="1">BTB domain-containing protein</fullName>
    </recommendedName>
</protein>
<dbReference type="PANTHER" id="PTHR47843:SF2">
    <property type="entry name" value="BTB DOMAIN-CONTAINING PROTEIN"/>
    <property type="match status" value="1"/>
</dbReference>
<dbReference type="InterPro" id="IPR011333">
    <property type="entry name" value="SKP1/BTB/POZ_sf"/>
</dbReference>
<name>A0A194XLJ6_MOLSC</name>
<dbReference type="STRING" id="149040.A0A194XLJ6"/>
<sequence>MLGCPCHDCDGATSCVFTTKVQKHSEQVTYLLSSAQDAVTLIVGQTKARIVCHKILLAYYSGYFNGLLYGSFAESAQAEITLLDDDKDDMRAFVNWVYTGNIFTCHPVSGQTYGAQTKDMVDFKRIPERMWVFGDRLLAPSYSNDSMLAIMSKYRIMFLFPDAAAFVYENTVSESKLRSFIRVLIRSEGPLARSDSSPFRPSVSDWQKILSKNGELLSDCILYGLANKDVDNIPYGAGNRHLYFENDPSPPVADWFEAKGTQK</sequence>
<dbReference type="SMART" id="SM00225">
    <property type="entry name" value="BTB"/>
    <property type="match status" value="1"/>
</dbReference>
<dbReference type="Proteomes" id="UP000070700">
    <property type="component" value="Unassembled WGS sequence"/>
</dbReference>
<dbReference type="InParanoid" id="A0A194XLJ6"/>
<evidence type="ECO:0000313" key="2">
    <source>
        <dbReference type="EMBL" id="KUJ21006.1"/>
    </source>
</evidence>
<dbReference type="GeneID" id="28822572"/>
<dbReference type="Pfam" id="PF00651">
    <property type="entry name" value="BTB"/>
    <property type="match status" value="1"/>
</dbReference>
<dbReference type="EMBL" id="KQ947408">
    <property type="protein sequence ID" value="KUJ21006.1"/>
    <property type="molecule type" value="Genomic_DNA"/>
</dbReference>
<feature type="domain" description="BTB" evidence="1">
    <location>
        <begin position="37"/>
        <end position="106"/>
    </location>
</feature>
<dbReference type="PANTHER" id="PTHR47843">
    <property type="entry name" value="BTB DOMAIN-CONTAINING PROTEIN-RELATED"/>
    <property type="match status" value="1"/>
</dbReference>
<accession>A0A194XLJ6</accession>
<dbReference type="RefSeq" id="XP_018075361.1">
    <property type="nucleotide sequence ID" value="XM_018212846.1"/>
</dbReference>
<dbReference type="AlphaFoldDB" id="A0A194XLJ6"/>
<dbReference type="InterPro" id="IPR000210">
    <property type="entry name" value="BTB/POZ_dom"/>
</dbReference>
<proteinExistence type="predicted"/>
<evidence type="ECO:0000313" key="3">
    <source>
        <dbReference type="Proteomes" id="UP000070700"/>
    </source>
</evidence>
<organism evidence="2 3">
    <name type="scientific">Mollisia scopiformis</name>
    <name type="common">Conifer needle endophyte fungus</name>
    <name type="synonym">Phialocephala scopiformis</name>
    <dbReference type="NCBI Taxonomy" id="149040"/>
    <lineage>
        <taxon>Eukaryota</taxon>
        <taxon>Fungi</taxon>
        <taxon>Dikarya</taxon>
        <taxon>Ascomycota</taxon>
        <taxon>Pezizomycotina</taxon>
        <taxon>Leotiomycetes</taxon>
        <taxon>Helotiales</taxon>
        <taxon>Mollisiaceae</taxon>
        <taxon>Mollisia</taxon>
    </lineage>
</organism>
<gene>
    <name evidence="2" type="ORF">LY89DRAFT_665474</name>
</gene>
<dbReference type="KEGG" id="psco:LY89DRAFT_665474"/>
<keyword evidence="3" id="KW-1185">Reference proteome</keyword>
<evidence type="ECO:0000259" key="1">
    <source>
        <dbReference type="PROSITE" id="PS50097"/>
    </source>
</evidence>
<dbReference type="CDD" id="cd18186">
    <property type="entry name" value="BTB_POZ_ZBTB_KLHL-like"/>
    <property type="match status" value="1"/>
</dbReference>
<dbReference type="SUPFAM" id="SSF54695">
    <property type="entry name" value="POZ domain"/>
    <property type="match status" value="1"/>
</dbReference>
<reference evidence="2 3" key="1">
    <citation type="submission" date="2015-10" db="EMBL/GenBank/DDBJ databases">
        <title>Full genome of DAOMC 229536 Phialocephala scopiformis, a fungal endophyte of spruce producing the potent anti-insectan compound rugulosin.</title>
        <authorList>
            <consortium name="DOE Joint Genome Institute"/>
            <person name="Walker A.K."/>
            <person name="Frasz S.L."/>
            <person name="Seifert K.A."/>
            <person name="Miller J.D."/>
            <person name="Mondo S.J."/>
            <person name="Labutti K."/>
            <person name="Lipzen A."/>
            <person name="Dockter R."/>
            <person name="Kennedy M."/>
            <person name="Grigoriev I.V."/>
            <person name="Spatafora J.W."/>
        </authorList>
    </citation>
    <scope>NUCLEOTIDE SEQUENCE [LARGE SCALE GENOMIC DNA]</scope>
    <source>
        <strain evidence="2 3">CBS 120377</strain>
    </source>
</reference>
<dbReference type="Gene3D" id="3.30.710.10">
    <property type="entry name" value="Potassium Channel Kv1.1, Chain A"/>
    <property type="match status" value="1"/>
</dbReference>